<dbReference type="GO" id="GO:0004657">
    <property type="term" value="F:proline dehydrogenase activity"/>
    <property type="evidence" value="ECO:0007669"/>
    <property type="project" value="UniProtKB-EC"/>
</dbReference>
<dbReference type="Gene3D" id="3.20.20.220">
    <property type="match status" value="1"/>
</dbReference>
<dbReference type="EMBL" id="FZQP02003357">
    <property type="protein sequence ID" value="VVC98076.1"/>
    <property type="molecule type" value="Genomic_DNA"/>
</dbReference>
<dbReference type="GO" id="GO:0010133">
    <property type="term" value="P:L-proline catabolic process to L-glutamate"/>
    <property type="evidence" value="ECO:0007669"/>
    <property type="project" value="TreeGrafter"/>
</dbReference>
<sequence>MEAFLKSIDAVAGITQSTGLMAVKLTALGRPQLLLQLSEVIMRARNYMQQIAGGTGNVLTHHKTIEDFQRYLGEHSSKPEVQDFMKKITSDTEGIVHLFPWSNILDKDMNLSDSFRVPDPKSGQMRRLISQISPKEEEMFRNMLRRLNHIIQVAAEADVRIMIDAEQTYFQPAISRICLEMMRRYNINTYNEIVTDLEQAERQNFYWGAKLERARAAAMGYEDPTCESVEATTTSFHKCLKEILSRVKGERKNKLGIMVASHNEDTVRYAIQLMREHGITPEERVVCFGQLLGMPSWLFRVQIRALRPSAGSVAIFVAACE</sequence>
<gene>
    <name evidence="7" type="ORF">LSINAPIS_LOCUS9222</name>
</gene>
<keyword evidence="3 5" id="KW-0560">Oxidoreductase</keyword>
<evidence type="ECO:0000313" key="8">
    <source>
        <dbReference type="Proteomes" id="UP000324832"/>
    </source>
</evidence>
<dbReference type="GO" id="GO:0071949">
    <property type="term" value="F:FAD binding"/>
    <property type="evidence" value="ECO:0007669"/>
    <property type="project" value="TreeGrafter"/>
</dbReference>
<dbReference type="GO" id="GO:0005739">
    <property type="term" value="C:mitochondrion"/>
    <property type="evidence" value="ECO:0007669"/>
    <property type="project" value="TreeGrafter"/>
</dbReference>
<dbReference type="AlphaFoldDB" id="A0A5E4QJ55"/>
<evidence type="ECO:0000256" key="5">
    <source>
        <dbReference type="RuleBase" id="RU364054"/>
    </source>
</evidence>
<organism evidence="7 8">
    <name type="scientific">Leptidea sinapis</name>
    <dbReference type="NCBI Taxonomy" id="189913"/>
    <lineage>
        <taxon>Eukaryota</taxon>
        <taxon>Metazoa</taxon>
        <taxon>Ecdysozoa</taxon>
        <taxon>Arthropoda</taxon>
        <taxon>Hexapoda</taxon>
        <taxon>Insecta</taxon>
        <taxon>Pterygota</taxon>
        <taxon>Neoptera</taxon>
        <taxon>Endopterygota</taxon>
        <taxon>Lepidoptera</taxon>
        <taxon>Glossata</taxon>
        <taxon>Ditrysia</taxon>
        <taxon>Papilionoidea</taxon>
        <taxon>Pieridae</taxon>
        <taxon>Dismorphiinae</taxon>
        <taxon>Leptidea</taxon>
    </lineage>
</organism>
<comment type="function">
    <text evidence="5">Converts proline to delta-1-pyrroline-5-carboxylate.</text>
</comment>
<dbReference type="EC" id="1.5.5.2" evidence="5"/>
<dbReference type="PANTHER" id="PTHR13914">
    <property type="entry name" value="PROLINE OXIDASE"/>
    <property type="match status" value="1"/>
</dbReference>
<dbReference type="PANTHER" id="PTHR13914:SF0">
    <property type="entry name" value="PROLINE DEHYDROGENASE 1, MITOCHONDRIAL"/>
    <property type="match status" value="1"/>
</dbReference>
<comment type="catalytic activity">
    <reaction evidence="5">
        <text>L-proline + a quinone = (S)-1-pyrroline-5-carboxylate + a quinol + H(+)</text>
        <dbReference type="Rhea" id="RHEA:23784"/>
        <dbReference type="ChEBI" id="CHEBI:15378"/>
        <dbReference type="ChEBI" id="CHEBI:17388"/>
        <dbReference type="ChEBI" id="CHEBI:24646"/>
        <dbReference type="ChEBI" id="CHEBI:60039"/>
        <dbReference type="ChEBI" id="CHEBI:132124"/>
        <dbReference type="EC" id="1.5.5.2"/>
    </reaction>
</comment>
<dbReference type="InterPro" id="IPR002872">
    <property type="entry name" value="Proline_DH_dom"/>
</dbReference>
<comment type="cofactor">
    <cofactor evidence="5">
        <name>FAD</name>
        <dbReference type="ChEBI" id="CHEBI:57692"/>
    </cofactor>
</comment>
<name>A0A5E4QJ55_9NEOP</name>
<evidence type="ECO:0000256" key="2">
    <source>
        <dbReference type="ARBA" id="ARBA00005869"/>
    </source>
</evidence>
<evidence type="ECO:0000256" key="3">
    <source>
        <dbReference type="ARBA" id="ARBA00023002"/>
    </source>
</evidence>
<reference evidence="7 8" key="1">
    <citation type="submission" date="2017-07" db="EMBL/GenBank/DDBJ databases">
        <authorList>
            <person name="Talla V."/>
            <person name="Backstrom N."/>
        </authorList>
    </citation>
    <scope>NUCLEOTIDE SEQUENCE [LARGE SCALE GENOMIC DNA]</scope>
</reference>
<dbReference type="InterPro" id="IPR015659">
    <property type="entry name" value="Proline_oxidase"/>
</dbReference>
<accession>A0A5E4QJ55</accession>
<comment type="similarity">
    <text evidence="2 5">Belongs to the proline oxidase family.</text>
</comment>
<evidence type="ECO:0000259" key="6">
    <source>
        <dbReference type="Pfam" id="PF01619"/>
    </source>
</evidence>
<evidence type="ECO:0000256" key="1">
    <source>
        <dbReference type="ARBA" id="ARBA00004739"/>
    </source>
</evidence>
<dbReference type="InterPro" id="IPR029041">
    <property type="entry name" value="FAD-linked_oxidoreductase-like"/>
</dbReference>
<evidence type="ECO:0000313" key="7">
    <source>
        <dbReference type="EMBL" id="VVC98076.1"/>
    </source>
</evidence>
<keyword evidence="8" id="KW-1185">Reference proteome</keyword>
<keyword evidence="5" id="KW-0274">FAD</keyword>
<protein>
    <recommendedName>
        <fullName evidence="5">Proline dehydrogenase</fullName>
        <ecNumber evidence="5">1.5.5.2</ecNumber>
    </recommendedName>
</protein>
<comment type="pathway">
    <text evidence="1">Amino-acid degradation; L-proline degradation into L-glutamate; L-glutamate from L-proline: step 1/2.</text>
</comment>
<keyword evidence="4 5" id="KW-0642">Proline metabolism</keyword>
<proteinExistence type="inferred from homology"/>
<dbReference type="Proteomes" id="UP000324832">
    <property type="component" value="Unassembled WGS sequence"/>
</dbReference>
<keyword evidence="5" id="KW-0285">Flavoprotein</keyword>
<dbReference type="Pfam" id="PF01619">
    <property type="entry name" value="Pro_dh"/>
    <property type="match status" value="1"/>
</dbReference>
<evidence type="ECO:0000256" key="4">
    <source>
        <dbReference type="ARBA" id="ARBA00023062"/>
    </source>
</evidence>
<dbReference type="SUPFAM" id="SSF51730">
    <property type="entry name" value="FAD-linked oxidoreductase"/>
    <property type="match status" value="1"/>
</dbReference>
<feature type="domain" description="Proline dehydrogenase" evidence="6">
    <location>
        <begin position="108"/>
        <end position="295"/>
    </location>
</feature>